<dbReference type="Pfam" id="PF07228">
    <property type="entry name" value="SpoIIE"/>
    <property type="match status" value="1"/>
</dbReference>
<dbReference type="EMBL" id="MKQR01000007">
    <property type="protein sequence ID" value="OLR94182.1"/>
    <property type="molecule type" value="Genomic_DNA"/>
</dbReference>
<dbReference type="SMART" id="SM00331">
    <property type="entry name" value="PP2C_SIG"/>
    <property type="match status" value="1"/>
</dbReference>
<reference evidence="3 4" key="1">
    <citation type="submission" date="2016-10" db="EMBL/GenBank/DDBJ databases">
        <title>The Draft Genome Sequence of Actinokineospora bangkokensis 44EHWT reveals the biosynthetic pathway of antifungal compounds Thailandins with unusual extender unit butylmalonyl-CoA.</title>
        <authorList>
            <person name="Greule A."/>
            <person name="Intra B."/>
            <person name="Flemming S."/>
            <person name="Rommel M.G."/>
            <person name="Panbangred W."/>
            <person name="Bechthold A."/>
        </authorList>
    </citation>
    <scope>NUCLEOTIDE SEQUENCE [LARGE SCALE GENOMIC DNA]</scope>
    <source>
        <strain evidence="3 4">44EHW</strain>
    </source>
</reference>
<organism evidence="3 4">
    <name type="scientific">Actinokineospora bangkokensis</name>
    <dbReference type="NCBI Taxonomy" id="1193682"/>
    <lineage>
        <taxon>Bacteria</taxon>
        <taxon>Bacillati</taxon>
        <taxon>Actinomycetota</taxon>
        <taxon>Actinomycetes</taxon>
        <taxon>Pseudonocardiales</taxon>
        <taxon>Pseudonocardiaceae</taxon>
        <taxon>Actinokineospora</taxon>
    </lineage>
</organism>
<dbReference type="RefSeq" id="WP_075973564.1">
    <property type="nucleotide sequence ID" value="NZ_MKQR01000007.1"/>
</dbReference>
<comment type="caution">
    <text evidence="3">The sequence shown here is derived from an EMBL/GenBank/DDBJ whole genome shotgun (WGS) entry which is preliminary data.</text>
</comment>
<gene>
    <name evidence="3" type="ORF">BJP25_10295</name>
</gene>
<dbReference type="InterPro" id="IPR036457">
    <property type="entry name" value="PPM-type-like_dom_sf"/>
</dbReference>
<sequence length="383" mass="40735">MTTAAEALRALETTLRALPLHAFAGRLGPLLAEHTGLGDPRVRLVDYAAARLVSITDPEDVVPTSTSTPGAAFREQRAVVDGDGGVHLPLLCRGDCLGVLSGTPGEPVGIERLAELAEVADAVADALRVAEVGTDELARARRDRRMTVAAEMQWELLPGRGLACPEFTLAGQLEPAYGVRGDNFDWSVDPGSLTLTLTNGMGEGLEAALLTTIAITAMRNARRSGHGIAEAAALADQAVWGQFGGERFVAGLLLTVDLRTGALAVVDCGSPQLWRVREGACTRVEVEQQVPLGSLEETRYRVQADSLRPGDRLLAISDGVFDSSDGERRYSEVALPRTARTTRGLPPAQAVRAVLSELAVLRDNRELDDDAVVVCLDWHGPQA</sequence>
<dbReference type="InterPro" id="IPR001932">
    <property type="entry name" value="PPM-type_phosphatase-like_dom"/>
</dbReference>
<evidence type="ECO:0000313" key="3">
    <source>
        <dbReference type="EMBL" id="OLR94182.1"/>
    </source>
</evidence>
<dbReference type="SUPFAM" id="SSF81606">
    <property type="entry name" value="PP2C-like"/>
    <property type="match status" value="1"/>
</dbReference>
<evidence type="ECO:0000313" key="4">
    <source>
        <dbReference type="Proteomes" id="UP000186040"/>
    </source>
</evidence>
<dbReference type="STRING" id="1193682.BJP25_10295"/>
<dbReference type="Gene3D" id="3.60.40.10">
    <property type="entry name" value="PPM-type phosphatase domain"/>
    <property type="match status" value="1"/>
</dbReference>
<keyword evidence="4" id="KW-1185">Reference proteome</keyword>
<dbReference type="PANTHER" id="PTHR43156:SF2">
    <property type="entry name" value="STAGE II SPORULATION PROTEIN E"/>
    <property type="match status" value="1"/>
</dbReference>
<dbReference type="AlphaFoldDB" id="A0A1Q9LQ78"/>
<proteinExistence type="predicted"/>
<dbReference type="InterPro" id="IPR052016">
    <property type="entry name" value="Bact_Sigma-Reg"/>
</dbReference>
<dbReference type="GO" id="GO:0016791">
    <property type="term" value="F:phosphatase activity"/>
    <property type="evidence" value="ECO:0007669"/>
    <property type="project" value="TreeGrafter"/>
</dbReference>
<keyword evidence="1" id="KW-0378">Hydrolase</keyword>
<protein>
    <recommendedName>
        <fullName evidence="2">PPM-type phosphatase domain-containing protein</fullName>
    </recommendedName>
</protein>
<evidence type="ECO:0000256" key="1">
    <source>
        <dbReference type="ARBA" id="ARBA00022801"/>
    </source>
</evidence>
<dbReference type="PANTHER" id="PTHR43156">
    <property type="entry name" value="STAGE II SPORULATION PROTEIN E-RELATED"/>
    <property type="match status" value="1"/>
</dbReference>
<evidence type="ECO:0000259" key="2">
    <source>
        <dbReference type="SMART" id="SM00331"/>
    </source>
</evidence>
<dbReference type="Proteomes" id="UP000186040">
    <property type="component" value="Unassembled WGS sequence"/>
</dbReference>
<feature type="domain" description="PPM-type phosphatase" evidence="2">
    <location>
        <begin position="164"/>
        <end position="378"/>
    </location>
</feature>
<dbReference type="OrthoDB" id="4935951at2"/>
<name>A0A1Q9LQ78_9PSEU</name>
<accession>A0A1Q9LQ78</accession>